<name>A0AAV9LRX6_9SOLN</name>
<protein>
    <submittedName>
        <fullName evidence="1">Uncharacterized protein</fullName>
    </submittedName>
</protein>
<dbReference type="SUPFAM" id="SSF54999">
    <property type="entry name" value="Ribosomal protein S10"/>
    <property type="match status" value="1"/>
</dbReference>
<sequence length="130" mass="14609">MFSSFPLKFALTLLKDKSKLRLVFIFFIKSKYGVSAYATMKLTEPGLEGLERRLILITLSTKNVKNLEKIQEIKVKGPVEMPTKVLNIIPRKSSYGEARIDLFSSSNVVKQITSITIEPSVEVDVTIVDS</sequence>
<gene>
    <name evidence="1" type="ORF">R3W88_021464</name>
</gene>
<dbReference type="GO" id="GO:0003735">
    <property type="term" value="F:structural constituent of ribosome"/>
    <property type="evidence" value="ECO:0007669"/>
    <property type="project" value="InterPro"/>
</dbReference>
<accession>A0AAV9LRX6</accession>
<dbReference type="PANTHER" id="PTHR11700">
    <property type="entry name" value="30S RIBOSOMAL PROTEIN S10 FAMILY MEMBER"/>
    <property type="match status" value="1"/>
</dbReference>
<evidence type="ECO:0000313" key="1">
    <source>
        <dbReference type="EMBL" id="KAK4728476.1"/>
    </source>
</evidence>
<dbReference type="GO" id="GO:0006412">
    <property type="term" value="P:translation"/>
    <property type="evidence" value="ECO:0007669"/>
    <property type="project" value="InterPro"/>
</dbReference>
<organism evidence="1 2">
    <name type="scientific">Solanum pinnatisectum</name>
    <name type="common">tansyleaf nightshade</name>
    <dbReference type="NCBI Taxonomy" id="50273"/>
    <lineage>
        <taxon>Eukaryota</taxon>
        <taxon>Viridiplantae</taxon>
        <taxon>Streptophyta</taxon>
        <taxon>Embryophyta</taxon>
        <taxon>Tracheophyta</taxon>
        <taxon>Spermatophyta</taxon>
        <taxon>Magnoliopsida</taxon>
        <taxon>eudicotyledons</taxon>
        <taxon>Gunneridae</taxon>
        <taxon>Pentapetalae</taxon>
        <taxon>asterids</taxon>
        <taxon>lamiids</taxon>
        <taxon>Solanales</taxon>
        <taxon>Solanaceae</taxon>
        <taxon>Solanoideae</taxon>
        <taxon>Solaneae</taxon>
        <taxon>Solanum</taxon>
    </lineage>
</organism>
<dbReference type="EMBL" id="JAWPEI010000004">
    <property type="protein sequence ID" value="KAK4728476.1"/>
    <property type="molecule type" value="Genomic_DNA"/>
</dbReference>
<proteinExistence type="predicted"/>
<dbReference type="InterPro" id="IPR036838">
    <property type="entry name" value="Ribosomal_uS10_dom_sf"/>
</dbReference>
<dbReference type="Proteomes" id="UP001311915">
    <property type="component" value="Unassembled WGS sequence"/>
</dbReference>
<keyword evidence="2" id="KW-1185">Reference proteome</keyword>
<evidence type="ECO:0000313" key="2">
    <source>
        <dbReference type="Proteomes" id="UP001311915"/>
    </source>
</evidence>
<dbReference type="InterPro" id="IPR001848">
    <property type="entry name" value="Ribosomal_uS10"/>
</dbReference>
<dbReference type="AlphaFoldDB" id="A0AAV9LRX6"/>
<comment type="caution">
    <text evidence="1">The sequence shown here is derived from an EMBL/GenBank/DDBJ whole genome shotgun (WGS) entry which is preliminary data.</text>
</comment>
<reference evidence="1 2" key="1">
    <citation type="submission" date="2023-10" db="EMBL/GenBank/DDBJ databases">
        <title>Genome-Wide Identification Analysis in wild type Solanum Pinnatisectum Reveals Some Genes Defensing Phytophthora Infestans.</title>
        <authorList>
            <person name="Sun C."/>
        </authorList>
    </citation>
    <scope>NUCLEOTIDE SEQUENCE [LARGE SCALE GENOMIC DNA]</scope>
    <source>
        <strain evidence="1">LQN</strain>
        <tissue evidence="1">Leaf</tissue>
    </source>
</reference>
<dbReference type="Gene3D" id="3.30.70.600">
    <property type="entry name" value="Ribosomal protein S10 domain"/>
    <property type="match status" value="1"/>
</dbReference>
<dbReference type="GO" id="GO:0005840">
    <property type="term" value="C:ribosome"/>
    <property type="evidence" value="ECO:0007669"/>
    <property type="project" value="InterPro"/>
</dbReference>